<evidence type="ECO:0000313" key="2">
    <source>
        <dbReference type="EMBL" id="VAX34889.1"/>
    </source>
</evidence>
<sequence>MGYSHSTTGYYSLLGFDQEPFSTSPNPDFFYHTKQHDTVLTNILIELRLRRGLSVIFGDVGTGKTTLCRKLLHELNKRGDMIFHMILDPSFNGEDQFLSSLVRNFNIEIPGDAILKNSDIMVLRDAIEQFLIQKTLEENRTIILLIDEAQKLDLATLETLRILLNFETNEHKLIQLVLLGQLELYSKVIHMHNFMDRISFKFTLNPLDAKETAELIDFRIRQAGYRGQKALFLGEAVSEIYNFTKGYPRKIIMLCHKVLKELVMQDQDIADRDFVKEVIDKDQQWRIPSMGGRGVDVTLQVP</sequence>
<evidence type="ECO:0000259" key="1">
    <source>
        <dbReference type="SMART" id="SM00382"/>
    </source>
</evidence>
<dbReference type="InterPro" id="IPR027417">
    <property type="entry name" value="P-loop_NTPase"/>
</dbReference>
<dbReference type="Gene3D" id="3.40.50.300">
    <property type="entry name" value="P-loop containing nucleotide triphosphate hydrolases"/>
    <property type="match status" value="1"/>
</dbReference>
<dbReference type="PANTHER" id="PTHR35894:SF1">
    <property type="entry name" value="PHOSPHORIBULOKINASE _ URIDINE KINASE FAMILY"/>
    <property type="match status" value="1"/>
</dbReference>
<dbReference type="CDD" id="cd00009">
    <property type="entry name" value="AAA"/>
    <property type="match status" value="1"/>
</dbReference>
<protein>
    <recommendedName>
        <fullName evidence="1">AAA+ ATPase domain-containing protein</fullName>
    </recommendedName>
</protein>
<dbReference type="InterPro" id="IPR003593">
    <property type="entry name" value="AAA+_ATPase"/>
</dbReference>
<dbReference type="SMART" id="SM00382">
    <property type="entry name" value="AAA"/>
    <property type="match status" value="1"/>
</dbReference>
<feature type="domain" description="AAA+ ATPase" evidence="1">
    <location>
        <begin position="50"/>
        <end position="280"/>
    </location>
</feature>
<organism evidence="2">
    <name type="scientific">hydrothermal vent metagenome</name>
    <dbReference type="NCBI Taxonomy" id="652676"/>
    <lineage>
        <taxon>unclassified sequences</taxon>
        <taxon>metagenomes</taxon>
        <taxon>ecological metagenomes</taxon>
    </lineage>
</organism>
<reference evidence="2" key="1">
    <citation type="submission" date="2018-06" db="EMBL/GenBank/DDBJ databases">
        <authorList>
            <person name="Zhirakovskaya E."/>
        </authorList>
    </citation>
    <scope>NUCLEOTIDE SEQUENCE</scope>
</reference>
<dbReference type="AlphaFoldDB" id="A0A3B1CYE9"/>
<dbReference type="PANTHER" id="PTHR35894">
    <property type="entry name" value="GENERAL SECRETION PATHWAY PROTEIN A-RELATED"/>
    <property type="match status" value="1"/>
</dbReference>
<dbReference type="Pfam" id="PF13401">
    <property type="entry name" value="AAA_22"/>
    <property type="match status" value="1"/>
</dbReference>
<gene>
    <name evidence="2" type="ORF">MNBD_UNCLBAC01-1528</name>
</gene>
<dbReference type="EMBL" id="UOGJ01000014">
    <property type="protein sequence ID" value="VAX34889.1"/>
    <property type="molecule type" value="Genomic_DNA"/>
</dbReference>
<accession>A0A3B1CYE9</accession>
<dbReference type="InterPro" id="IPR052026">
    <property type="entry name" value="ExeA_AAA_ATPase_DNA-bind"/>
</dbReference>
<name>A0A3B1CYE9_9ZZZZ</name>
<proteinExistence type="predicted"/>
<dbReference type="SUPFAM" id="SSF52540">
    <property type="entry name" value="P-loop containing nucleoside triphosphate hydrolases"/>
    <property type="match status" value="1"/>
</dbReference>
<dbReference type="GO" id="GO:0016887">
    <property type="term" value="F:ATP hydrolysis activity"/>
    <property type="evidence" value="ECO:0007669"/>
    <property type="project" value="InterPro"/>
</dbReference>
<dbReference type="InterPro" id="IPR049945">
    <property type="entry name" value="AAA_22"/>
</dbReference>